<dbReference type="PANTHER" id="PTHR11060:SF0">
    <property type="entry name" value="PROTEIN MEMO1"/>
    <property type="match status" value="1"/>
</dbReference>
<dbReference type="EMBL" id="CALTRL010000686">
    <property type="protein sequence ID" value="CAH7669281.1"/>
    <property type="molecule type" value="Genomic_DNA"/>
</dbReference>
<proteinExistence type="inferred from homology"/>
<evidence type="ECO:0000313" key="4">
    <source>
        <dbReference type="Proteomes" id="UP001153365"/>
    </source>
</evidence>
<evidence type="ECO:0000256" key="1">
    <source>
        <dbReference type="ARBA" id="ARBA00006315"/>
    </source>
</evidence>
<comment type="caution">
    <text evidence="2">The sequence shown here is derived from an EMBL/GenBank/DDBJ whole genome shotgun (WGS) entry which is preliminary data.</text>
</comment>
<reference evidence="2" key="1">
    <citation type="submission" date="2022-06" db="EMBL/GenBank/DDBJ databases">
        <authorList>
            <consortium name="SYNGENTA / RWTH Aachen University"/>
        </authorList>
    </citation>
    <scope>NUCLEOTIDE SEQUENCE</scope>
</reference>
<protein>
    <submittedName>
        <fullName evidence="2">Memo-like protein-domain-containing protein</fullName>
    </submittedName>
</protein>
<keyword evidence="4" id="KW-1185">Reference proteome</keyword>
<organism evidence="2 4">
    <name type="scientific">Phakopsora pachyrhizi</name>
    <name type="common">Asian soybean rust disease fungus</name>
    <dbReference type="NCBI Taxonomy" id="170000"/>
    <lineage>
        <taxon>Eukaryota</taxon>
        <taxon>Fungi</taxon>
        <taxon>Dikarya</taxon>
        <taxon>Basidiomycota</taxon>
        <taxon>Pucciniomycotina</taxon>
        <taxon>Pucciniomycetes</taxon>
        <taxon>Pucciniales</taxon>
        <taxon>Phakopsoraceae</taxon>
        <taxon>Phakopsora</taxon>
    </lineage>
</organism>
<dbReference type="HAMAP" id="MF_00055">
    <property type="entry name" value="MEMO1"/>
    <property type="match status" value="1"/>
</dbReference>
<dbReference type="PANTHER" id="PTHR11060">
    <property type="entry name" value="PROTEIN MEMO1"/>
    <property type="match status" value="1"/>
</dbReference>
<evidence type="ECO:0000313" key="2">
    <source>
        <dbReference type="EMBL" id="CAH7669281.1"/>
    </source>
</evidence>
<evidence type="ECO:0000313" key="3">
    <source>
        <dbReference type="EMBL" id="CAH7687003.1"/>
    </source>
</evidence>
<gene>
    <name evidence="3" type="ORF">PPACK8108_LOCUS21724</name>
    <name evidence="2" type="ORF">PPACK8108_LOCUS3874</name>
</gene>
<comment type="similarity">
    <text evidence="1">Belongs to the MEMO1 family.</text>
</comment>
<dbReference type="Gene3D" id="3.40.830.10">
    <property type="entry name" value="LigB-like"/>
    <property type="match status" value="1"/>
</dbReference>
<dbReference type="CDD" id="cd07361">
    <property type="entry name" value="MEMO_like"/>
    <property type="match status" value="1"/>
</dbReference>
<dbReference type="Proteomes" id="UP001153365">
    <property type="component" value="Unassembled WGS sequence"/>
</dbReference>
<sequence>MTRVRSPTHAGSWYSSSRSFKRFHPLRIKSSTASLKDSLRSWLDQAHTPVNEPEDSNQSSRLNEEQGWKSVCVDVPLKGCRAIIAPHAGYAYSGRAAAWAYKVIDPTEIKRVFVLGPSHHLYLQRCALTKCDVYDTPIGSLPVDKSINNELRETGMFDQMSLRTDEDEHSIELHLPYIRQVFKDHDIKIVPILVGSISSDQELEYGELLAPYLSDRENFFVISSDFCHWGSRFSYTYFRDPESSDNKPINLSSIETSEFKSPCPIHRSIEALDKEAIDLISLSRLDLRVVGDLGWIHERFTSYLRRTKNTICGRHPIGILLGSVISLRSYSVEDSQTGGSEEVIELRFVRYEQSSQCITRKDSSVSYASGFLTII</sequence>
<dbReference type="AlphaFoldDB" id="A0AAV0ANK1"/>
<dbReference type="EMBL" id="CALTRL010005826">
    <property type="protein sequence ID" value="CAH7687003.1"/>
    <property type="molecule type" value="Genomic_DNA"/>
</dbReference>
<name>A0AAV0ANK1_PHAPC</name>
<accession>A0AAV0ANK1</accession>
<dbReference type="NCBIfam" id="TIGR04336">
    <property type="entry name" value="AmmeMemoSam_B"/>
    <property type="match status" value="1"/>
</dbReference>
<dbReference type="Pfam" id="PF01875">
    <property type="entry name" value="Memo"/>
    <property type="match status" value="1"/>
</dbReference>
<dbReference type="InterPro" id="IPR002737">
    <property type="entry name" value="MEMO1_fam"/>
</dbReference>